<dbReference type="NCBIfam" id="TIGR03824">
    <property type="entry name" value="FlgM_jcvi"/>
    <property type="match status" value="1"/>
</dbReference>
<evidence type="ECO:0000256" key="2">
    <source>
        <dbReference type="ARBA" id="ARBA00017823"/>
    </source>
</evidence>
<dbReference type="InterPro" id="IPR007412">
    <property type="entry name" value="FlgM"/>
</dbReference>
<protein>
    <recommendedName>
        <fullName evidence="2">Negative regulator of flagellin synthesis</fullName>
    </recommendedName>
</protein>
<feature type="domain" description="Anti-sigma-28 factor FlgM C-terminal" evidence="7">
    <location>
        <begin position="32"/>
        <end position="84"/>
    </location>
</feature>
<dbReference type="AlphaFoldDB" id="A0A0C1U5L8"/>
<sequence>MKINNTSNIIAISSYKANKAKQEKIQEMKHQDSCEISTLGKTLNSFSNEEFSGVSKEKIEMIREKLSQGTYKVDSKLVAEKLIDHMKGREY</sequence>
<keyword evidence="6" id="KW-0804">Transcription</keyword>
<name>A0A0C1U5L8_9CLOT</name>
<reference evidence="8 9" key="1">
    <citation type="journal article" date="2015" name="Infect. Genet. Evol.">
        <title>Genomic sequences of six botulinum neurotoxin-producing strains representing three clostridial species illustrate the mobility and diversity of botulinum neurotoxin genes.</title>
        <authorList>
            <person name="Smith T.J."/>
            <person name="Hill K.K."/>
            <person name="Xie G."/>
            <person name="Foley B.T."/>
            <person name="Williamson C.H."/>
            <person name="Foster J.T."/>
            <person name="Johnson S.L."/>
            <person name="Chertkov O."/>
            <person name="Teshima H."/>
            <person name="Gibbons H.S."/>
            <person name="Johnsky L.A."/>
            <person name="Karavis M.A."/>
            <person name="Smith L.A."/>
        </authorList>
    </citation>
    <scope>NUCLEOTIDE SEQUENCE [LARGE SCALE GENOMIC DNA]</scope>
    <source>
        <strain evidence="8 9">CDC 2741</strain>
    </source>
</reference>
<proteinExistence type="inferred from homology"/>
<dbReference type="STRING" id="29341.RSJ17_12935"/>
<evidence type="ECO:0000259" key="7">
    <source>
        <dbReference type="Pfam" id="PF04316"/>
    </source>
</evidence>
<dbReference type="OrthoDB" id="2112800at2"/>
<dbReference type="GO" id="GO:0045892">
    <property type="term" value="P:negative regulation of DNA-templated transcription"/>
    <property type="evidence" value="ECO:0007669"/>
    <property type="project" value="InterPro"/>
</dbReference>
<dbReference type="Proteomes" id="UP000031366">
    <property type="component" value="Unassembled WGS sequence"/>
</dbReference>
<keyword evidence="3" id="KW-0678">Repressor</keyword>
<keyword evidence="8" id="KW-0969">Cilium</keyword>
<keyword evidence="9" id="KW-1185">Reference proteome</keyword>
<dbReference type="GO" id="GO:0044781">
    <property type="term" value="P:bacterial-type flagellum organization"/>
    <property type="evidence" value="ECO:0007669"/>
    <property type="project" value="UniProtKB-KW"/>
</dbReference>
<evidence type="ECO:0000313" key="9">
    <source>
        <dbReference type="Proteomes" id="UP000031366"/>
    </source>
</evidence>
<comment type="similarity">
    <text evidence="1">Belongs to the FlgM family.</text>
</comment>
<evidence type="ECO:0000256" key="1">
    <source>
        <dbReference type="ARBA" id="ARBA00005322"/>
    </source>
</evidence>
<dbReference type="EMBL" id="AYSO01000015">
    <property type="protein sequence ID" value="KIE47013.1"/>
    <property type="molecule type" value="Genomic_DNA"/>
</dbReference>
<organism evidence="8 9">
    <name type="scientific">Clostridium argentinense CDC 2741</name>
    <dbReference type="NCBI Taxonomy" id="1418104"/>
    <lineage>
        <taxon>Bacteria</taxon>
        <taxon>Bacillati</taxon>
        <taxon>Bacillota</taxon>
        <taxon>Clostridia</taxon>
        <taxon>Eubacteriales</taxon>
        <taxon>Clostridiaceae</taxon>
        <taxon>Clostridium</taxon>
    </lineage>
</organism>
<evidence type="ECO:0000256" key="6">
    <source>
        <dbReference type="ARBA" id="ARBA00023163"/>
    </source>
</evidence>
<evidence type="ECO:0000313" key="8">
    <source>
        <dbReference type="EMBL" id="KIE47013.1"/>
    </source>
</evidence>
<evidence type="ECO:0000256" key="5">
    <source>
        <dbReference type="ARBA" id="ARBA00023015"/>
    </source>
</evidence>
<keyword evidence="5" id="KW-0805">Transcription regulation</keyword>
<keyword evidence="8" id="KW-0282">Flagellum</keyword>
<dbReference type="InterPro" id="IPR035890">
    <property type="entry name" value="Anti-sigma-28_factor_FlgM_sf"/>
</dbReference>
<evidence type="ECO:0000256" key="3">
    <source>
        <dbReference type="ARBA" id="ARBA00022491"/>
    </source>
</evidence>
<dbReference type="RefSeq" id="WP_039632467.1">
    <property type="nucleotide sequence ID" value="NZ_AYSO01000015.1"/>
</dbReference>
<comment type="caution">
    <text evidence="8">The sequence shown here is derived from an EMBL/GenBank/DDBJ whole genome shotgun (WGS) entry which is preliminary data.</text>
</comment>
<gene>
    <name evidence="8" type="primary">flgM</name>
    <name evidence="8" type="ORF">U732_1458</name>
</gene>
<dbReference type="SUPFAM" id="SSF101498">
    <property type="entry name" value="Anti-sigma factor FlgM"/>
    <property type="match status" value="1"/>
</dbReference>
<dbReference type="InterPro" id="IPR031316">
    <property type="entry name" value="FlgM_C"/>
</dbReference>
<evidence type="ECO:0000256" key="4">
    <source>
        <dbReference type="ARBA" id="ARBA00022795"/>
    </source>
</evidence>
<dbReference type="Pfam" id="PF04316">
    <property type="entry name" value="FlgM"/>
    <property type="match status" value="1"/>
</dbReference>
<keyword evidence="4" id="KW-1005">Bacterial flagellum biogenesis</keyword>
<keyword evidence="8" id="KW-0966">Cell projection</keyword>
<accession>A0A0C1U5L8</accession>